<dbReference type="AlphaFoldDB" id="A0A3B4ZC45"/>
<accession>A0A3B4ZC45</accession>
<organism evidence="1">
    <name type="scientific">Stegastes partitus</name>
    <name type="common">bicolor damselfish</name>
    <dbReference type="NCBI Taxonomy" id="144197"/>
    <lineage>
        <taxon>Eukaryota</taxon>
        <taxon>Metazoa</taxon>
        <taxon>Chordata</taxon>
        <taxon>Craniata</taxon>
        <taxon>Vertebrata</taxon>
        <taxon>Euteleostomi</taxon>
        <taxon>Actinopterygii</taxon>
        <taxon>Neopterygii</taxon>
        <taxon>Teleostei</taxon>
        <taxon>Neoteleostei</taxon>
        <taxon>Acanthomorphata</taxon>
        <taxon>Ovalentaria</taxon>
        <taxon>Pomacentridae</taxon>
        <taxon>Stegastes</taxon>
    </lineage>
</organism>
<evidence type="ECO:0000313" key="1">
    <source>
        <dbReference type="Ensembl" id="ENSSPAP00000006100.1"/>
    </source>
</evidence>
<reference evidence="1" key="1">
    <citation type="submission" date="2023-09" db="UniProtKB">
        <authorList>
            <consortium name="Ensembl"/>
        </authorList>
    </citation>
    <scope>IDENTIFICATION</scope>
</reference>
<dbReference type="Ensembl" id="ENSSPAT00000006223.1">
    <property type="protein sequence ID" value="ENSSPAP00000006100.1"/>
    <property type="gene ID" value="ENSSPAG00000004703.1"/>
</dbReference>
<protein>
    <submittedName>
        <fullName evidence="1">Uncharacterized protein</fullName>
    </submittedName>
</protein>
<sequence length="66" mass="7330">ITPGITLVPKEAYCADIVSNKGHACSQSPEYKMKSTDKATNSNTYIERNIQHAPLLTKKCDLLCIY</sequence>
<name>A0A3B4ZC45_9TELE</name>
<proteinExistence type="predicted"/>